<dbReference type="PANTHER" id="PTHR24235">
    <property type="entry name" value="NEUROPEPTIDE Y RECEPTOR"/>
    <property type="match status" value="1"/>
</dbReference>
<name>A0AAW1D539_9HEMI</name>
<evidence type="ECO:0000256" key="4">
    <source>
        <dbReference type="ARBA" id="ARBA00022989"/>
    </source>
</evidence>
<evidence type="ECO:0000256" key="5">
    <source>
        <dbReference type="ARBA" id="ARBA00023040"/>
    </source>
</evidence>
<evidence type="ECO:0000313" key="12">
    <source>
        <dbReference type="Proteomes" id="UP001461498"/>
    </source>
</evidence>
<evidence type="ECO:0000256" key="1">
    <source>
        <dbReference type="ARBA" id="ARBA00004141"/>
    </source>
</evidence>
<evidence type="ECO:0000256" key="8">
    <source>
        <dbReference type="ARBA" id="ARBA00023224"/>
    </source>
</evidence>
<protein>
    <recommendedName>
        <fullName evidence="10">G-protein coupled receptors family 1 profile domain-containing protein</fullName>
    </recommendedName>
</protein>
<evidence type="ECO:0000256" key="7">
    <source>
        <dbReference type="ARBA" id="ARBA00023170"/>
    </source>
</evidence>
<dbReference type="GO" id="GO:0004930">
    <property type="term" value="F:G protein-coupled receptor activity"/>
    <property type="evidence" value="ECO:0007669"/>
    <property type="project" value="UniProtKB-KW"/>
</dbReference>
<comment type="similarity">
    <text evidence="2">Belongs to the G-protein coupled receptor 1 family.</text>
</comment>
<keyword evidence="5" id="KW-0297">G-protein coupled receptor</keyword>
<feature type="domain" description="G-protein coupled receptors family 1 profile" evidence="10">
    <location>
        <begin position="111"/>
        <end position="183"/>
    </location>
</feature>
<dbReference type="GO" id="GO:0016020">
    <property type="term" value="C:membrane"/>
    <property type="evidence" value="ECO:0007669"/>
    <property type="project" value="UniProtKB-SubCell"/>
</dbReference>
<dbReference type="Gene3D" id="1.20.1070.10">
    <property type="entry name" value="Rhodopsin 7-helix transmembrane proteins"/>
    <property type="match status" value="1"/>
</dbReference>
<accession>A0AAW1D539</accession>
<evidence type="ECO:0000256" key="3">
    <source>
        <dbReference type="ARBA" id="ARBA00022692"/>
    </source>
</evidence>
<gene>
    <name evidence="11" type="ORF">O3M35_009828</name>
</gene>
<comment type="caution">
    <text evidence="11">The sequence shown here is derived from an EMBL/GenBank/DDBJ whole genome shotgun (WGS) entry which is preliminary data.</text>
</comment>
<dbReference type="InterPro" id="IPR017452">
    <property type="entry name" value="GPCR_Rhodpsn_7TM"/>
</dbReference>
<evidence type="ECO:0000313" key="11">
    <source>
        <dbReference type="EMBL" id="KAK9505856.1"/>
    </source>
</evidence>
<dbReference type="EMBL" id="JAPXFL010000006">
    <property type="protein sequence ID" value="KAK9505856.1"/>
    <property type="molecule type" value="Genomic_DNA"/>
</dbReference>
<evidence type="ECO:0000259" key="10">
    <source>
        <dbReference type="PROSITE" id="PS50262"/>
    </source>
</evidence>
<keyword evidence="7" id="KW-0675">Receptor</keyword>
<proteinExistence type="inferred from homology"/>
<dbReference type="PRINTS" id="PR00237">
    <property type="entry name" value="GPCRRHODOPSN"/>
</dbReference>
<reference evidence="11 12" key="1">
    <citation type="submission" date="2022-12" db="EMBL/GenBank/DDBJ databases">
        <title>Chromosome-level genome assembly of true bugs.</title>
        <authorList>
            <person name="Ma L."/>
            <person name="Li H."/>
        </authorList>
    </citation>
    <scope>NUCLEOTIDE SEQUENCE [LARGE SCALE GENOMIC DNA]</scope>
    <source>
        <strain evidence="11">Lab_2022b</strain>
    </source>
</reference>
<keyword evidence="6 9" id="KW-0472">Membrane</keyword>
<comment type="subcellular location">
    <subcellularLocation>
        <location evidence="1">Membrane</location>
        <topology evidence="1">Multi-pass membrane protein</topology>
    </subcellularLocation>
</comment>
<keyword evidence="3 9" id="KW-0812">Transmembrane</keyword>
<keyword evidence="12" id="KW-1185">Reference proteome</keyword>
<dbReference type="InterPro" id="IPR000276">
    <property type="entry name" value="GPCR_Rhodpsn"/>
</dbReference>
<evidence type="ECO:0000256" key="2">
    <source>
        <dbReference type="ARBA" id="ARBA00010663"/>
    </source>
</evidence>
<sequence length="183" mass="20476">MVSLRLPDSEEYIEARGRGLETGLGPTRASNTTSRRLFVNSLLVDFVMDALVANSTPSSSSAAVSSSSVALDAHNTTVNQTYPHLLYRHSIAMTIVFCIAYLIVFIVGLIGNCFVIMVVYRSPRMRNVTNFFIVNLAVADILVIVFCLPATLMSNIFVRKYNNHIVFTLEFLFFFFVFSKILK</sequence>
<dbReference type="Proteomes" id="UP001461498">
    <property type="component" value="Unassembled WGS sequence"/>
</dbReference>
<dbReference type="AlphaFoldDB" id="A0AAW1D539"/>
<dbReference type="Pfam" id="PF00001">
    <property type="entry name" value="7tm_1"/>
    <property type="match status" value="1"/>
</dbReference>
<dbReference type="SUPFAM" id="SSF81321">
    <property type="entry name" value="Family A G protein-coupled receptor-like"/>
    <property type="match status" value="1"/>
</dbReference>
<dbReference type="PROSITE" id="PS50262">
    <property type="entry name" value="G_PROTEIN_RECEP_F1_2"/>
    <property type="match status" value="1"/>
</dbReference>
<keyword evidence="8" id="KW-0807">Transducer</keyword>
<evidence type="ECO:0000256" key="6">
    <source>
        <dbReference type="ARBA" id="ARBA00023136"/>
    </source>
</evidence>
<keyword evidence="4 9" id="KW-1133">Transmembrane helix</keyword>
<organism evidence="11 12">
    <name type="scientific">Rhynocoris fuscipes</name>
    <dbReference type="NCBI Taxonomy" id="488301"/>
    <lineage>
        <taxon>Eukaryota</taxon>
        <taxon>Metazoa</taxon>
        <taxon>Ecdysozoa</taxon>
        <taxon>Arthropoda</taxon>
        <taxon>Hexapoda</taxon>
        <taxon>Insecta</taxon>
        <taxon>Pterygota</taxon>
        <taxon>Neoptera</taxon>
        <taxon>Paraneoptera</taxon>
        <taxon>Hemiptera</taxon>
        <taxon>Heteroptera</taxon>
        <taxon>Panheteroptera</taxon>
        <taxon>Cimicomorpha</taxon>
        <taxon>Reduviidae</taxon>
        <taxon>Harpactorinae</taxon>
        <taxon>Harpactorini</taxon>
        <taxon>Rhynocoris</taxon>
    </lineage>
</organism>
<dbReference type="PANTHER" id="PTHR24235:SF29">
    <property type="entry name" value="GH23382P"/>
    <property type="match status" value="1"/>
</dbReference>
<feature type="transmembrane region" description="Helical" evidence="9">
    <location>
        <begin position="164"/>
        <end position="182"/>
    </location>
</feature>
<feature type="transmembrane region" description="Helical" evidence="9">
    <location>
        <begin position="91"/>
        <end position="120"/>
    </location>
</feature>
<evidence type="ECO:0000256" key="9">
    <source>
        <dbReference type="SAM" id="Phobius"/>
    </source>
</evidence>
<feature type="transmembrane region" description="Helical" evidence="9">
    <location>
        <begin position="132"/>
        <end position="152"/>
    </location>
</feature>